<evidence type="ECO:0000256" key="11">
    <source>
        <dbReference type="ARBA" id="ARBA00023136"/>
    </source>
</evidence>
<dbReference type="GO" id="GO:0006884">
    <property type="term" value="P:cell volume homeostasis"/>
    <property type="evidence" value="ECO:0007669"/>
    <property type="project" value="TreeGrafter"/>
</dbReference>
<sequence length="1066" mass="118331">MQTQHTSINGNAVVGTGHGNHKEDSPFLNSNDSPSKKTDFYDRNLALFEEELDIRPKVSSLLSRLVNYTPVTQGAKEHEEAENADASTRNIPKSPNMGTLMGVYLPCLQNIFGVILFLRLTWIVGMAGVVQSFIIVVMCCACTMLTAISMSAIATNGVVPAGGAYFMISRSLGPEFGGAVGLCFYLGTTFAAAMYILGAVEIFLKYLVPQSEIFHSTDIHGADGAMLNNMRVYGTICLSMMALVVFVGVKYVNKLASLFLACVMISIVSIYAGAVMSSFHPPDFSICMLGNRTLVRDLFDTCGKTVVEGNTTVPSQLWKRFCGSGNATSLHCDDEYFNQNNVTEIQGIPGLSSGVIRDNMWGNYLDKGQILEKTNLASVDVPGSIENFGLYVSADIATSFTLLVGIFFPSSTGIMAGSNRSGDLKDAQRSIPVGTIMAIITTSLVYMSSVVLFGACTEGAVLRDKFGDAVSKNLVVGTLSWPSPWVIVVGSFFSTVGAGLQSLTGAPRLLQAIAKDNIIPFLRVFGHGKANGEPTWALLLTAIIAELGILIASLDMVAPILSMFFLMCYLFVNLACAVQTLLRTPNWRPRFKYYHWALSFLGMSMCVALMFISSWYYAIVAMGIAGMIYKYIEYQGAEKEWGDGIRGLSLSAARYALLRLEAGPPHTKNWRPQLLVLLKLDEDLHVKYPRLLTFASQLKAGKGLTIVGSVIQGNFLDSYGETQASEQAIKNMMEIEKVKGFCQVVVTSKVREGIAHLIQSCGLGGMKHNTVVMGWPYGWRQSEDPRAWKTFINTVRSTTAAHLALMVPKNVSFYPSNHERFTDGHIDVWWIVHDGGMLMLLPFLLKQHKVWRKCKMRIFTVAQMDDNSIQMKKDLATFLYQLRIEAEVEVVEMHDSDISAYTYERTLMMEQRSQMLRQMRLSNTERDREAQLVKDRHSIIRMGSLYSDEEEDVPEPLSEKIQMTWTVEKCEAEKRNRTNAPENFRELISIKPDQSNVRRMHTAVKLNEVIVNRSHDARLVLLNMPGPPRNTDGDENYMEFLEVLTEGLERVLLVRGGGREVITIYS</sequence>
<feature type="region of interest" description="Disordered" evidence="16">
    <location>
        <begin position="1"/>
        <end position="35"/>
    </location>
</feature>
<dbReference type="InterPro" id="IPR018491">
    <property type="entry name" value="SLC12_C"/>
</dbReference>
<feature type="domain" description="SLC12A transporter C-terminal" evidence="19">
    <location>
        <begin position="821"/>
        <end position="1066"/>
    </location>
</feature>
<dbReference type="InterPro" id="IPR004842">
    <property type="entry name" value="SLC12A_fam"/>
</dbReference>
<dbReference type="Gene3D" id="1.20.1740.10">
    <property type="entry name" value="Amino acid/polyamine transporter I"/>
    <property type="match status" value="1"/>
</dbReference>
<keyword evidence="11 17" id="KW-0472">Membrane</keyword>
<dbReference type="GO" id="GO:0055075">
    <property type="term" value="P:potassium ion homeostasis"/>
    <property type="evidence" value="ECO:0007669"/>
    <property type="project" value="TreeGrafter"/>
</dbReference>
<evidence type="ECO:0000256" key="16">
    <source>
        <dbReference type="SAM" id="MobiDB-lite"/>
    </source>
</evidence>
<evidence type="ECO:0000256" key="17">
    <source>
        <dbReference type="SAM" id="Phobius"/>
    </source>
</evidence>
<dbReference type="AlphaFoldDB" id="A0A6P8FN60"/>
<feature type="compositionally biased region" description="Polar residues" evidence="16">
    <location>
        <begin position="1"/>
        <end position="10"/>
    </location>
</feature>
<dbReference type="GO" id="GO:0015379">
    <property type="term" value="F:potassium:chloride symporter activity"/>
    <property type="evidence" value="ECO:0007669"/>
    <property type="project" value="InterPro"/>
</dbReference>
<feature type="transmembrane region" description="Helical" evidence="17">
    <location>
        <begin position="130"/>
        <end position="155"/>
    </location>
</feature>
<evidence type="ECO:0000259" key="18">
    <source>
        <dbReference type="Pfam" id="PF00324"/>
    </source>
</evidence>
<feature type="transmembrane region" description="Helical" evidence="17">
    <location>
        <begin position="536"/>
        <end position="554"/>
    </location>
</feature>
<keyword evidence="10" id="KW-0406">Ion transport</keyword>
<dbReference type="CTD" id="6560"/>
<feature type="transmembrane region" description="Helical" evidence="17">
    <location>
        <begin position="388"/>
        <end position="410"/>
    </location>
</feature>
<feature type="transmembrane region" description="Helical" evidence="17">
    <location>
        <begin position="258"/>
        <end position="279"/>
    </location>
</feature>
<feature type="domain" description="SLC12A transporter C-terminal" evidence="19">
    <location>
        <begin position="689"/>
        <end position="807"/>
    </location>
</feature>
<evidence type="ECO:0000256" key="5">
    <source>
        <dbReference type="ARBA" id="ARBA00022553"/>
    </source>
</evidence>
<comment type="catalytic activity">
    <reaction evidence="15">
        <text>K(+)(in) + chloride(in) = K(+)(out) + chloride(out)</text>
        <dbReference type="Rhea" id="RHEA:72427"/>
        <dbReference type="ChEBI" id="CHEBI:17996"/>
        <dbReference type="ChEBI" id="CHEBI:29103"/>
    </reaction>
</comment>
<gene>
    <name evidence="21" type="primary">slc12a4</name>
</gene>
<evidence type="ECO:0000256" key="7">
    <source>
        <dbReference type="ARBA" id="ARBA00022847"/>
    </source>
</evidence>
<dbReference type="RefSeq" id="XP_031425066.1">
    <property type="nucleotide sequence ID" value="XM_031569206.2"/>
</dbReference>
<accession>A0A6P8FN60</accession>
<feature type="domain" description="Amino acid permease/ SLC12A" evidence="18">
    <location>
        <begin position="397"/>
        <end position="675"/>
    </location>
</feature>
<evidence type="ECO:0000256" key="3">
    <source>
        <dbReference type="ARBA" id="ARBA00022475"/>
    </source>
</evidence>
<dbReference type="FunFam" id="1.20.1740.10:FF:000049">
    <property type="entry name" value="Solute carrier family 12 (potassium/chloride transporter), member 4"/>
    <property type="match status" value="1"/>
</dbReference>
<feature type="transmembrane region" description="Helical" evidence="17">
    <location>
        <begin position="176"/>
        <end position="197"/>
    </location>
</feature>
<protein>
    <submittedName>
        <fullName evidence="21">Solute carrier family 12 member 4 isoform X2</fullName>
    </submittedName>
</protein>
<dbReference type="InterPro" id="IPR004841">
    <property type="entry name" value="AA-permease/SLC12A_dom"/>
</dbReference>
<evidence type="ECO:0000259" key="19">
    <source>
        <dbReference type="Pfam" id="PF03522"/>
    </source>
</evidence>
<evidence type="ECO:0000313" key="20">
    <source>
        <dbReference type="Proteomes" id="UP000515152"/>
    </source>
</evidence>
<dbReference type="Proteomes" id="UP000515152">
    <property type="component" value="Chromosome 6"/>
</dbReference>
<comment type="similarity">
    <text evidence="14">Belongs to the SLC12A transporter family. K/Cl co-transporter subfamily.</text>
</comment>
<name>A0A6P8FN60_CLUHA</name>
<feature type="transmembrane region" description="Helical" evidence="17">
    <location>
        <begin position="560"/>
        <end position="582"/>
    </location>
</feature>
<evidence type="ECO:0000256" key="6">
    <source>
        <dbReference type="ARBA" id="ARBA00022692"/>
    </source>
</evidence>
<evidence type="ECO:0000256" key="4">
    <source>
        <dbReference type="ARBA" id="ARBA00022538"/>
    </source>
</evidence>
<feature type="domain" description="Amino acid permease/ SLC12A" evidence="18">
    <location>
        <begin position="103"/>
        <end position="277"/>
    </location>
</feature>
<reference evidence="21" key="1">
    <citation type="submission" date="2025-08" db="UniProtKB">
        <authorList>
            <consortium name="RefSeq"/>
        </authorList>
    </citation>
    <scope>IDENTIFICATION</scope>
</reference>
<feature type="transmembrane region" description="Helical" evidence="17">
    <location>
        <begin position="594"/>
        <end position="618"/>
    </location>
</feature>
<keyword evidence="7" id="KW-0769">Symport</keyword>
<keyword evidence="12" id="KW-0325">Glycoprotein</keyword>
<evidence type="ECO:0000256" key="13">
    <source>
        <dbReference type="ARBA" id="ARBA00023214"/>
    </source>
</evidence>
<evidence type="ECO:0000256" key="12">
    <source>
        <dbReference type="ARBA" id="ARBA00023180"/>
    </source>
</evidence>
<dbReference type="PANTHER" id="PTHR11827:SF46">
    <property type="entry name" value="SOLUTE CARRIER FAMILY 12 MEMBER 4"/>
    <property type="match status" value="1"/>
</dbReference>
<dbReference type="GO" id="GO:0007268">
    <property type="term" value="P:chemical synaptic transmission"/>
    <property type="evidence" value="ECO:0007669"/>
    <property type="project" value="TreeGrafter"/>
</dbReference>
<dbReference type="PRINTS" id="PR01081">
    <property type="entry name" value="KCLTRNSPORT"/>
</dbReference>
<dbReference type="GO" id="GO:0005886">
    <property type="term" value="C:plasma membrane"/>
    <property type="evidence" value="ECO:0007669"/>
    <property type="project" value="UniProtKB-SubCell"/>
</dbReference>
<dbReference type="GO" id="GO:1990573">
    <property type="term" value="P:potassium ion import across plasma membrane"/>
    <property type="evidence" value="ECO:0007669"/>
    <property type="project" value="TreeGrafter"/>
</dbReference>
<comment type="subcellular location">
    <subcellularLocation>
        <location evidence="1">Cell membrane</location>
        <topology evidence="1">Multi-pass membrane protein</topology>
    </subcellularLocation>
</comment>
<dbReference type="NCBIfam" id="TIGR00930">
    <property type="entry name" value="2a30"/>
    <property type="match status" value="1"/>
</dbReference>
<feature type="transmembrane region" description="Helical" evidence="17">
    <location>
        <begin position="103"/>
        <end position="124"/>
    </location>
</feature>
<evidence type="ECO:0000256" key="2">
    <source>
        <dbReference type="ARBA" id="ARBA00022448"/>
    </source>
</evidence>
<dbReference type="FunFam" id="1.20.1740.10:FF:000040">
    <property type="entry name" value="Solute carrier family 12 member 6"/>
    <property type="match status" value="1"/>
</dbReference>
<proteinExistence type="inferred from homology"/>
<evidence type="ECO:0000256" key="15">
    <source>
        <dbReference type="ARBA" id="ARBA00047825"/>
    </source>
</evidence>
<dbReference type="Pfam" id="PF00324">
    <property type="entry name" value="AA_permease"/>
    <property type="match status" value="2"/>
</dbReference>
<keyword evidence="20" id="KW-1185">Reference proteome</keyword>
<feature type="transmembrane region" description="Helical" evidence="17">
    <location>
        <begin position="431"/>
        <end position="455"/>
    </location>
</feature>
<keyword evidence="6 17" id="KW-0812">Transmembrane</keyword>
<evidence type="ECO:0000256" key="1">
    <source>
        <dbReference type="ARBA" id="ARBA00004651"/>
    </source>
</evidence>
<dbReference type="InterPro" id="IPR000076">
    <property type="entry name" value="KCL_cotranspt"/>
</dbReference>
<evidence type="ECO:0000313" key="21">
    <source>
        <dbReference type="RefSeq" id="XP_031425066.1"/>
    </source>
</evidence>
<feature type="transmembrane region" description="Helical" evidence="17">
    <location>
        <begin position="481"/>
        <end position="500"/>
    </location>
</feature>
<dbReference type="PANTHER" id="PTHR11827">
    <property type="entry name" value="SOLUTE CARRIER FAMILY 12, CATION COTRANSPORTERS"/>
    <property type="match status" value="1"/>
</dbReference>
<keyword evidence="2" id="KW-0813">Transport</keyword>
<feature type="transmembrane region" description="Helical" evidence="17">
    <location>
        <begin position="232"/>
        <end position="251"/>
    </location>
</feature>
<keyword evidence="8" id="KW-0630">Potassium</keyword>
<keyword evidence="4" id="KW-0633">Potassium transport</keyword>
<evidence type="ECO:0000256" key="9">
    <source>
        <dbReference type="ARBA" id="ARBA00022989"/>
    </source>
</evidence>
<keyword evidence="3" id="KW-1003">Cell membrane</keyword>
<keyword evidence="13" id="KW-0868">Chloride</keyword>
<evidence type="ECO:0000256" key="10">
    <source>
        <dbReference type="ARBA" id="ARBA00023065"/>
    </source>
</evidence>
<dbReference type="Pfam" id="PF03522">
    <property type="entry name" value="SLC12"/>
    <property type="match status" value="2"/>
</dbReference>
<dbReference type="GO" id="GO:0045202">
    <property type="term" value="C:synapse"/>
    <property type="evidence" value="ECO:0007669"/>
    <property type="project" value="GOC"/>
</dbReference>
<organism evidence="20 21">
    <name type="scientific">Clupea harengus</name>
    <name type="common">Atlantic herring</name>
    <dbReference type="NCBI Taxonomy" id="7950"/>
    <lineage>
        <taxon>Eukaryota</taxon>
        <taxon>Metazoa</taxon>
        <taxon>Chordata</taxon>
        <taxon>Craniata</taxon>
        <taxon>Vertebrata</taxon>
        <taxon>Euteleostomi</taxon>
        <taxon>Actinopterygii</taxon>
        <taxon>Neopterygii</taxon>
        <taxon>Teleostei</taxon>
        <taxon>Clupei</taxon>
        <taxon>Clupeiformes</taxon>
        <taxon>Clupeoidei</taxon>
        <taxon>Clupeidae</taxon>
        <taxon>Clupea</taxon>
    </lineage>
</organism>
<dbReference type="GO" id="GO:0055064">
    <property type="term" value="P:chloride ion homeostasis"/>
    <property type="evidence" value="ECO:0007669"/>
    <property type="project" value="TreeGrafter"/>
</dbReference>
<keyword evidence="5" id="KW-0597">Phosphoprotein</keyword>
<dbReference type="GeneID" id="105899777"/>
<evidence type="ECO:0000256" key="14">
    <source>
        <dbReference type="ARBA" id="ARBA00046331"/>
    </source>
</evidence>
<keyword evidence="9 17" id="KW-1133">Transmembrane helix</keyword>
<evidence type="ECO:0000256" key="8">
    <source>
        <dbReference type="ARBA" id="ARBA00022958"/>
    </source>
</evidence>